<sequence length="515" mass="53808">MRSYQHVVVGAGTAGCVLAARLSEDGVRVLLLEAGSARPLESMAVPPAWPSLMGSTADWADQTVPQRVTGAGVPWPRGRGLGGSSSINAMNFVRGHRAGYDAWVAAGAKGWGFDDLLPTFKRSEHTEGRDPALRGTGGPLKPGPAVQRHPIAEAGLEAAGQAGHPIARDISGGLEEGFGFCDLSIVDGRRQSAADAYLNPVLSRPNLDVVTDALVHRVLLDGDRCTGVEYQVGAETLVARCTAEVVLAAGTIGTPQLLMLSGIGPADHLKDLGIEVVGDLPGVGANLHDHPMCGVVYRSAQPVPPGTNNHGEVQGLLSTGIGEHGPDVQLMFVDVPLRADSLPGPDIGHGYAIMVSLMAPFSRGSLRLADNSPGTHPVIDPAYYTDPRDIDIVAAGLRIAREIGAAPALSTWYGGEALPGPDVRAKEDLQRYIRINLRSYSHYAGTCAIGADERSVVDTNLQVHGISNLRVADASVVPAPISANTNATVYAIAERAAQLIRSQPATDGLQGSRTT</sequence>
<dbReference type="PROSITE" id="PS51257">
    <property type="entry name" value="PROKAR_LIPOPROTEIN"/>
    <property type="match status" value="1"/>
</dbReference>
<dbReference type="Gene3D" id="3.50.50.60">
    <property type="entry name" value="FAD/NAD(P)-binding domain"/>
    <property type="match status" value="1"/>
</dbReference>
<dbReference type="PANTHER" id="PTHR11552">
    <property type="entry name" value="GLUCOSE-METHANOL-CHOLINE GMC OXIDOREDUCTASE"/>
    <property type="match status" value="1"/>
</dbReference>
<dbReference type="EMBL" id="SLWM01000001">
    <property type="protein sequence ID" value="TCO31436.1"/>
    <property type="molecule type" value="Genomic_DNA"/>
</dbReference>
<keyword evidence="10" id="KW-1185">Reference proteome</keyword>
<dbReference type="InterPro" id="IPR007867">
    <property type="entry name" value="GMC_OxRtase_C"/>
</dbReference>
<dbReference type="Gene3D" id="3.30.560.10">
    <property type="entry name" value="Glucose Oxidase, domain 3"/>
    <property type="match status" value="1"/>
</dbReference>
<evidence type="ECO:0000256" key="4">
    <source>
        <dbReference type="ARBA" id="ARBA00022827"/>
    </source>
</evidence>
<feature type="region of interest" description="Disordered" evidence="6">
    <location>
        <begin position="124"/>
        <end position="144"/>
    </location>
</feature>
<dbReference type="InterPro" id="IPR000172">
    <property type="entry name" value="GMC_OxRdtase_N"/>
</dbReference>
<evidence type="ECO:0000256" key="1">
    <source>
        <dbReference type="ARBA" id="ARBA00001974"/>
    </source>
</evidence>
<protein>
    <submittedName>
        <fullName evidence="9">Choline dehydrogenase</fullName>
    </submittedName>
</protein>
<evidence type="ECO:0000256" key="3">
    <source>
        <dbReference type="ARBA" id="ARBA00022630"/>
    </source>
</evidence>
<evidence type="ECO:0000256" key="6">
    <source>
        <dbReference type="SAM" id="MobiDB-lite"/>
    </source>
</evidence>
<comment type="similarity">
    <text evidence="2 5">Belongs to the GMC oxidoreductase family.</text>
</comment>
<dbReference type="PANTHER" id="PTHR11552:SF147">
    <property type="entry name" value="CHOLINE DEHYDROGENASE, MITOCHONDRIAL"/>
    <property type="match status" value="1"/>
</dbReference>
<evidence type="ECO:0000256" key="2">
    <source>
        <dbReference type="ARBA" id="ARBA00010790"/>
    </source>
</evidence>
<dbReference type="PROSITE" id="PS00623">
    <property type="entry name" value="GMC_OXRED_1"/>
    <property type="match status" value="1"/>
</dbReference>
<dbReference type="Proteomes" id="UP000295818">
    <property type="component" value="Unassembled WGS sequence"/>
</dbReference>
<proteinExistence type="inferred from homology"/>
<dbReference type="InterPro" id="IPR036188">
    <property type="entry name" value="FAD/NAD-bd_sf"/>
</dbReference>
<feature type="domain" description="Glucose-methanol-choline oxidoreductase N-terminal" evidence="8">
    <location>
        <begin position="250"/>
        <end position="264"/>
    </location>
</feature>
<evidence type="ECO:0000259" key="7">
    <source>
        <dbReference type="PROSITE" id="PS00623"/>
    </source>
</evidence>
<name>A0ABY2BU00_9ACTN</name>
<keyword evidence="3 5" id="KW-0285">Flavoprotein</keyword>
<evidence type="ECO:0000259" key="8">
    <source>
        <dbReference type="PROSITE" id="PS00624"/>
    </source>
</evidence>
<reference evidence="9 10" key="1">
    <citation type="journal article" date="2015" name="Stand. Genomic Sci.">
        <title>Genomic Encyclopedia of Bacterial and Archaeal Type Strains, Phase III: the genomes of soil and plant-associated and newly described type strains.</title>
        <authorList>
            <person name="Whitman W.B."/>
            <person name="Woyke T."/>
            <person name="Klenk H.P."/>
            <person name="Zhou Y."/>
            <person name="Lilburn T.G."/>
            <person name="Beck B.J."/>
            <person name="De Vos P."/>
            <person name="Vandamme P."/>
            <person name="Eisen J.A."/>
            <person name="Garrity G."/>
            <person name="Hugenholtz P."/>
            <person name="Kyrpides N.C."/>
        </authorList>
    </citation>
    <scope>NUCLEOTIDE SEQUENCE [LARGE SCALE GENOMIC DNA]</scope>
    <source>
        <strain evidence="9 10">VKM Ac-2538</strain>
    </source>
</reference>
<evidence type="ECO:0000313" key="9">
    <source>
        <dbReference type="EMBL" id="TCO31436.1"/>
    </source>
</evidence>
<evidence type="ECO:0000313" key="10">
    <source>
        <dbReference type="Proteomes" id="UP000295818"/>
    </source>
</evidence>
<keyword evidence="4 5" id="KW-0274">FAD</keyword>
<dbReference type="Pfam" id="PF05199">
    <property type="entry name" value="GMC_oxred_C"/>
    <property type="match status" value="1"/>
</dbReference>
<comment type="cofactor">
    <cofactor evidence="1">
        <name>FAD</name>
        <dbReference type="ChEBI" id="CHEBI:57692"/>
    </cofactor>
</comment>
<dbReference type="PIRSF" id="PIRSF000137">
    <property type="entry name" value="Alcohol_oxidase"/>
    <property type="match status" value="1"/>
</dbReference>
<dbReference type="Pfam" id="PF00732">
    <property type="entry name" value="GMC_oxred_N"/>
    <property type="match status" value="1"/>
</dbReference>
<evidence type="ECO:0000256" key="5">
    <source>
        <dbReference type="RuleBase" id="RU003968"/>
    </source>
</evidence>
<dbReference type="PROSITE" id="PS00624">
    <property type="entry name" value="GMC_OXRED_2"/>
    <property type="match status" value="1"/>
</dbReference>
<gene>
    <name evidence="9" type="ORF">EV644_10176</name>
</gene>
<feature type="domain" description="Glucose-methanol-choline oxidoreductase N-terminal" evidence="7">
    <location>
        <begin position="78"/>
        <end position="101"/>
    </location>
</feature>
<dbReference type="RefSeq" id="WP_132187520.1">
    <property type="nucleotide sequence ID" value="NZ_SLWM01000001.1"/>
</dbReference>
<organism evidence="9 10">
    <name type="scientific">Kribbella orskensis</name>
    <dbReference type="NCBI Taxonomy" id="2512216"/>
    <lineage>
        <taxon>Bacteria</taxon>
        <taxon>Bacillati</taxon>
        <taxon>Actinomycetota</taxon>
        <taxon>Actinomycetes</taxon>
        <taxon>Propionibacteriales</taxon>
        <taxon>Kribbellaceae</taxon>
        <taxon>Kribbella</taxon>
    </lineage>
</organism>
<comment type="caution">
    <text evidence="9">The sequence shown here is derived from an EMBL/GenBank/DDBJ whole genome shotgun (WGS) entry which is preliminary data.</text>
</comment>
<dbReference type="InterPro" id="IPR012132">
    <property type="entry name" value="GMC_OxRdtase"/>
</dbReference>
<dbReference type="SUPFAM" id="SSF51905">
    <property type="entry name" value="FAD/NAD(P)-binding domain"/>
    <property type="match status" value="1"/>
</dbReference>
<dbReference type="SUPFAM" id="SSF54373">
    <property type="entry name" value="FAD-linked reductases, C-terminal domain"/>
    <property type="match status" value="1"/>
</dbReference>
<accession>A0ABY2BU00</accession>